<sequence length="84" mass="9793">MFDHEPATPADATPHRHRREDWLTTAELAHEYKLTVGTLRYWRHIGYGPASFALGRKIVYRRTDVEEWIADQEQRTRRGGTTAA</sequence>
<feature type="domain" description="Helix-turn-helix" evidence="2">
    <location>
        <begin position="22"/>
        <end position="72"/>
    </location>
</feature>
<evidence type="ECO:0000313" key="3">
    <source>
        <dbReference type="EMBL" id="MFF3568250.1"/>
    </source>
</evidence>
<dbReference type="Proteomes" id="UP001601992">
    <property type="component" value="Unassembled WGS sequence"/>
</dbReference>
<dbReference type="EMBL" id="JBIAQY010000003">
    <property type="protein sequence ID" value="MFF3568250.1"/>
    <property type="molecule type" value="Genomic_DNA"/>
</dbReference>
<protein>
    <submittedName>
        <fullName evidence="3">Helix-turn-helix transcriptional regulator</fullName>
    </submittedName>
</protein>
<proteinExistence type="predicted"/>
<dbReference type="Pfam" id="PF12728">
    <property type="entry name" value="HTH_17"/>
    <property type="match status" value="1"/>
</dbReference>
<evidence type="ECO:0000259" key="2">
    <source>
        <dbReference type="Pfam" id="PF12728"/>
    </source>
</evidence>
<gene>
    <name evidence="3" type="ORF">ACFYXQ_10805</name>
</gene>
<dbReference type="InterPro" id="IPR041657">
    <property type="entry name" value="HTH_17"/>
</dbReference>
<reference evidence="3 4" key="1">
    <citation type="submission" date="2024-10" db="EMBL/GenBank/DDBJ databases">
        <title>The Natural Products Discovery Center: Release of the First 8490 Sequenced Strains for Exploring Actinobacteria Biosynthetic Diversity.</title>
        <authorList>
            <person name="Kalkreuter E."/>
            <person name="Kautsar S.A."/>
            <person name="Yang D."/>
            <person name="Bader C.D."/>
            <person name="Teijaro C.N."/>
            <person name="Fluegel L."/>
            <person name="Davis C.M."/>
            <person name="Simpson J.R."/>
            <person name="Lauterbach L."/>
            <person name="Steele A.D."/>
            <person name="Gui C."/>
            <person name="Meng S."/>
            <person name="Li G."/>
            <person name="Viehrig K."/>
            <person name="Ye F."/>
            <person name="Su P."/>
            <person name="Kiefer A.F."/>
            <person name="Nichols A."/>
            <person name="Cepeda A.J."/>
            <person name="Yan W."/>
            <person name="Fan B."/>
            <person name="Jiang Y."/>
            <person name="Adhikari A."/>
            <person name="Zheng C.-J."/>
            <person name="Schuster L."/>
            <person name="Cowan T.M."/>
            <person name="Smanski M.J."/>
            <person name="Chevrette M.G."/>
            <person name="De Carvalho L.P.S."/>
            <person name="Shen B."/>
        </authorList>
    </citation>
    <scope>NUCLEOTIDE SEQUENCE [LARGE SCALE GENOMIC DNA]</scope>
    <source>
        <strain evidence="3 4">NPDC002593</strain>
    </source>
</reference>
<organism evidence="3 4">
    <name type="scientific">Nocardia jiangxiensis</name>
    <dbReference type="NCBI Taxonomy" id="282685"/>
    <lineage>
        <taxon>Bacteria</taxon>
        <taxon>Bacillati</taxon>
        <taxon>Actinomycetota</taxon>
        <taxon>Actinomycetes</taxon>
        <taxon>Mycobacteriales</taxon>
        <taxon>Nocardiaceae</taxon>
        <taxon>Nocardia</taxon>
    </lineage>
</organism>
<dbReference type="InterPro" id="IPR009061">
    <property type="entry name" value="DNA-bd_dom_put_sf"/>
</dbReference>
<evidence type="ECO:0000313" key="4">
    <source>
        <dbReference type="Proteomes" id="UP001601992"/>
    </source>
</evidence>
<keyword evidence="4" id="KW-1185">Reference proteome</keyword>
<comment type="caution">
    <text evidence="3">The sequence shown here is derived from an EMBL/GenBank/DDBJ whole genome shotgun (WGS) entry which is preliminary data.</text>
</comment>
<evidence type="ECO:0000256" key="1">
    <source>
        <dbReference type="SAM" id="MobiDB-lite"/>
    </source>
</evidence>
<dbReference type="SUPFAM" id="SSF46955">
    <property type="entry name" value="Putative DNA-binding domain"/>
    <property type="match status" value="1"/>
</dbReference>
<accession>A0ABW6RYE3</accession>
<name>A0ABW6RYE3_9NOCA</name>
<dbReference type="RefSeq" id="WP_387403369.1">
    <property type="nucleotide sequence ID" value="NZ_JBIAQY010000003.1"/>
</dbReference>
<feature type="region of interest" description="Disordered" evidence="1">
    <location>
        <begin position="1"/>
        <end position="20"/>
    </location>
</feature>